<evidence type="ECO:0000313" key="13">
    <source>
        <dbReference type="Proteomes" id="UP000239650"/>
    </source>
</evidence>
<reference evidence="12 13" key="1">
    <citation type="submission" date="2018-02" db="EMBL/GenBank/DDBJ databases">
        <authorList>
            <person name="Rodrigo-Torres L."/>
            <person name="Arahal R. D."/>
            <person name="Lucena T."/>
        </authorList>
    </citation>
    <scope>NUCLEOTIDE SEQUENCE [LARGE SCALE GENOMIC DNA]</scope>
    <source>
        <strain evidence="12 13">CECT 9267</strain>
    </source>
</reference>
<protein>
    <recommendedName>
        <fullName evidence="11">Hydroxyethylthiazole kinase</fullName>
        <ecNumber evidence="11">2.7.1.50</ecNumber>
    </recommendedName>
    <alternativeName>
        <fullName evidence="11">4-methyl-5-beta-hydroxyethylthiazole kinase</fullName>
        <shortName evidence="11">TH kinase</shortName>
        <shortName evidence="11">Thz kinase</shortName>
    </alternativeName>
</protein>
<comment type="pathway">
    <text evidence="3 11">Cofactor biosynthesis; thiamine diphosphate biosynthesis; 4-methyl-5-(2-phosphoethyl)-thiazole from 5-(2-hydroxyethyl)-4-methylthiazole: step 1/1.</text>
</comment>
<dbReference type="GO" id="GO:0005524">
    <property type="term" value="F:ATP binding"/>
    <property type="evidence" value="ECO:0007669"/>
    <property type="project" value="UniProtKB-UniRule"/>
</dbReference>
<dbReference type="HAMAP" id="MF_00228">
    <property type="entry name" value="Thz_kinase"/>
    <property type="match status" value="1"/>
</dbReference>
<dbReference type="PRINTS" id="PR01099">
    <property type="entry name" value="HYETHTZKNASE"/>
</dbReference>
<dbReference type="GO" id="GO:0000287">
    <property type="term" value="F:magnesium ion binding"/>
    <property type="evidence" value="ECO:0007669"/>
    <property type="project" value="UniProtKB-UniRule"/>
</dbReference>
<keyword evidence="9 11" id="KW-0460">Magnesium</keyword>
<keyword evidence="5 11" id="KW-0479">Metal-binding</keyword>
<dbReference type="Gene3D" id="3.40.1190.20">
    <property type="match status" value="1"/>
</dbReference>
<evidence type="ECO:0000256" key="2">
    <source>
        <dbReference type="ARBA" id="ARBA00001946"/>
    </source>
</evidence>
<gene>
    <name evidence="11 12" type="primary">thiM</name>
    <name evidence="12" type="ORF">LAS9267_01385</name>
</gene>
<comment type="similarity">
    <text evidence="11">Belongs to the Thz kinase family.</text>
</comment>
<dbReference type="EC" id="2.7.1.50" evidence="11"/>
<keyword evidence="4 11" id="KW-0808">Transferase</keyword>
<feature type="binding site" evidence="11">
    <location>
        <position position="190"/>
    </location>
    <ligand>
        <name>substrate</name>
    </ligand>
</feature>
<dbReference type="GO" id="GO:0009228">
    <property type="term" value="P:thiamine biosynthetic process"/>
    <property type="evidence" value="ECO:0007669"/>
    <property type="project" value="UniProtKB-KW"/>
</dbReference>
<evidence type="ECO:0000256" key="1">
    <source>
        <dbReference type="ARBA" id="ARBA00001771"/>
    </source>
</evidence>
<evidence type="ECO:0000256" key="4">
    <source>
        <dbReference type="ARBA" id="ARBA00022679"/>
    </source>
</evidence>
<feature type="binding site" evidence="11">
    <location>
        <position position="117"/>
    </location>
    <ligand>
        <name>ATP</name>
        <dbReference type="ChEBI" id="CHEBI:30616"/>
    </ligand>
</feature>
<dbReference type="InterPro" id="IPR029056">
    <property type="entry name" value="Ribokinase-like"/>
</dbReference>
<dbReference type="GO" id="GO:0004417">
    <property type="term" value="F:hydroxyethylthiazole kinase activity"/>
    <property type="evidence" value="ECO:0007669"/>
    <property type="project" value="UniProtKB-UniRule"/>
</dbReference>
<dbReference type="AlphaFoldDB" id="A0A223K5E0"/>
<dbReference type="CDD" id="cd01170">
    <property type="entry name" value="THZ_kinase"/>
    <property type="match status" value="1"/>
</dbReference>
<evidence type="ECO:0000256" key="3">
    <source>
        <dbReference type="ARBA" id="ARBA00004868"/>
    </source>
</evidence>
<sequence length="269" mass="28298">MSKTLLDQIKQANPIITNVANSVTVDQVANVQNIIGASPIMSSDPEEAPEMVAIAQALSINIGTLSAEPIHQMKTLMAEAYRQAKPVVIDPVAVGSIHYRQKIIDELLALGTPQIIRGNAGEIAYLAGLDWQANGIDAGNGEIDLVKVARTAAKKQQTTILLSGPTDIITDGQHTTKVANGTPLFQVHVGSGDMLTGLCAAFVAVSPDNPYQAAIDAATTFAVAGQLVAEAMPTPLPGSFYPQLLDCLFNITAADVQTHAQVTEVLTHE</sequence>
<dbReference type="NCBIfam" id="NF006830">
    <property type="entry name" value="PRK09355.1"/>
    <property type="match status" value="1"/>
</dbReference>
<comment type="caution">
    <text evidence="12">The sequence shown here is derived from an EMBL/GenBank/DDBJ whole genome shotgun (WGS) entry which is preliminary data.</text>
</comment>
<keyword evidence="10 11" id="KW-0784">Thiamine biosynthesis</keyword>
<dbReference type="Proteomes" id="UP000239650">
    <property type="component" value="Unassembled WGS sequence"/>
</dbReference>
<evidence type="ECO:0000256" key="6">
    <source>
        <dbReference type="ARBA" id="ARBA00022741"/>
    </source>
</evidence>
<organism evidence="12 13">
    <name type="scientific">Latilactobacillus sakei</name>
    <name type="common">Lactobacillus sakei</name>
    <dbReference type="NCBI Taxonomy" id="1599"/>
    <lineage>
        <taxon>Bacteria</taxon>
        <taxon>Bacillati</taxon>
        <taxon>Bacillota</taxon>
        <taxon>Bacilli</taxon>
        <taxon>Lactobacillales</taxon>
        <taxon>Lactobacillaceae</taxon>
        <taxon>Latilactobacillus</taxon>
    </lineage>
</organism>
<evidence type="ECO:0000256" key="11">
    <source>
        <dbReference type="HAMAP-Rule" id="MF_00228"/>
    </source>
</evidence>
<dbReference type="InterPro" id="IPR000417">
    <property type="entry name" value="Hyethyz_kinase"/>
</dbReference>
<evidence type="ECO:0000256" key="8">
    <source>
        <dbReference type="ARBA" id="ARBA00022840"/>
    </source>
</evidence>
<keyword evidence="6 11" id="KW-0547">Nucleotide-binding</keyword>
<comment type="cofactor">
    <cofactor evidence="2 11">
        <name>Mg(2+)</name>
        <dbReference type="ChEBI" id="CHEBI:18420"/>
    </cofactor>
</comment>
<evidence type="ECO:0000256" key="7">
    <source>
        <dbReference type="ARBA" id="ARBA00022777"/>
    </source>
</evidence>
<name>A0A223K5E0_LATSK</name>
<evidence type="ECO:0000256" key="10">
    <source>
        <dbReference type="ARBA" id="ARBA00022977"/>
    </source>
</evidence>
<dbReference type="SUPFAM" id="SSF53613">
    <property type="entry name" value="Ribokinase-like"/>
    <property type="match status" value="1"/>
</dbReference>
<dbReference type="GeneID" id="57132878"/>
<dbReference type="RefSeq" id="WP_016264350.1">
    <property type="nucleotide sequence ID" value="NZ_BJLN01000013.1"/>
</dbReference>
<dbReference type="Pfam" id="PF02110">
    <property type="entry name" value="HK"/>
    <property type="match status" value="1"/>
</dbReference>
<dbReference type="PIRSF" id="PIRSF000513">
    <property type="entry name" value="Thz_kinase"/>
    <property type="match status" value="1"/>
</dbReference>
<comment type="function">
    <text evidence="11">Catalyzes the phosphorylation of the hydroxyl group of 4-methyl-5-beta-hydroxyethylthiazole (THZ).</text>
</comment>
<evidence type="ECO:0000256" key="9">
    <source>
        <dbReference type="ARBA" id="ARBA00022842"/>
    </source>
</evidence>
<dbReference type="GO" id="GO:0009229">
    <property type="term" value="P:thiamine diphosphate biosynthetic process"/>
    <property type="evidence" value="ECO:0007669"/>
    <property type="project" value="UniProtKB-UniRule"/>
</dbReference>
<feature type="binding site" evidence="11">
    <location>
        <position position="41"/>
    </location>
    <ligand>
        <name>substrate</name>
    </ligand>
</feature>
<keyword evidence="8 11" id="KW-0067">ATP-binding</keyword>
<feature type="binding site" evidence="11">
    <location>
        <position position="163"/>
    </location>
    <ligand>
        <name>ATP</name>
        <dbReference type="ChEBI" id="CHEBI:30616"/>
    </ligand>
</feature>
<comment type="catalytic activity">
    <reaction evidence="1 11">
        <text>5-(2-hydroxyethyl)-4-methylthiazole + ATP = 4-methyl-5-(2-phosphooxyethyl)-thiazole + ADP + H(+)</text>
        <dbReference type="Rhea" id="RHEA:24212"/>
        <dbReference type="ChEBI" id="CHEBI:15378"/>
        <dbReference type="ChEBI" id="CHEBI:17957"/>
        <dbReference type="ChEBI" id="CHEBI:30616"/>
        <dbReference type="ChEBI" id="CHEBI:58296"/>
        <dbReference type="ChEBI" id="CHEBI:456216"/>
        <dbReference type="EC" id="2.7.1.50"/>
    </reaction>
</comment>
<accession>A0A223K5E0</accession>
<keyword evidence="7 11" id="KW-0418">Kinase</keyword>
<evidence type="ECO:0000256" key="5">
    <source>
        <dbReference type="ARBA" id="ARBA00022723"/>
    </source>
</evidence>
<evidence type="ECO:0000313" key="12">
    <source>
        <dbReference type="EMBL" id="SPE21501.1"/>
    </source>
</evidence>
<dbReference type="EMBL" id="OKRC01000006">
    <property type="protein sequence ID" value="SPE21501.1"/>
    <property type="molecule type" value="Genomic_DNA"/>
</dbReference>
<proteinExistence type="inferred from homology"/>